<organism evidence="2 3">
    <name type="scientific">Roseicella aerolata</name>
    <dbReference type="NCBI Taxonomy" id="2883479"/>
    <lineage>
        <taxon>Bacteria</taxon>
        <taxon>Pseudomonadati</taxon>
        <taxon>Pseudomonadota</taxon>
        <taxon>Alphaproteobacteria</taxon>
        <taxon>Acetobacterales</taxon>
        <taxon>Roseomonadaceae</taxon>
        <taxon>Roseicella</taxon>
    </lineage>
</organism>
<dbReference type="EMBL" id="JAJAQI010000090">
    <property type="protein sequence ID" value="MCB4825390.1"/>
    <property type="molecule type" value="Genomic_DNA"/>
</dbReference>
<feature type="domain" description="Type IV secretion system coupling protein TraD DNA-binding" evidence="1">
    <location>
        <begin position="195"/>
        <end position="258"/>
    </location>
</feature>
<sequence>MSLAEPAPLQPDQIAPAQFRSTEEADSRLRQLKDILGFGNHNIPARLAIARSLSVPETPPVAAGDAGMVIRGQNLFGTGTDAAVWVSLLAQHAGRAPKDVPELQGWVRAHWARGAAMLASLLEEANGDSDEVWRLLAETALPKGSNEANGLGTGASGFDGGAVAALDIPLGEVAQDAVSGDLISWALNAPGGSPHAAFMGGVGSGKTRTATFMLRNIRERSRVPIIAFDFKGDMSDSRNRLHEAFDATVLTPPDTPIPLDVFALVDRSPNEIVKAAQRLRDSLSNLKETRFGDNQKRRLGDALEQALRSHTPCRLKDVRDALQQVYAAQNAREDGAVNALVDLCRLPLFDPTLSPTEFFKRSWVITLRADVPDLFRVSIVTLLTDALDRHLNAQADAPTDELGNRALRVLCVIDEAHKILGARLPGLSNLIRQGRSKGGAVTLISQRPDDFEGEDDDFLSEMGLLVCFGTNAKEAAVRRILGSGANLAVLKTGEALAKKRGEAAARRVVAWR</sequence>
<dbReference type="RefSeq" id="WP_226614268.1">
    <property type="nucleotide sequence ID" value="NZ_JAJAQI010000090.1"/>
</dbReference>
<evidence type="ECO:0000259" key="1">
    <source>
        <dbReference type="Pfam" id="PF10412"/>
    </source>
</evidence>
<dbReference type="InterPro" id="IPR014969">
    <property type="entry name" value="DNA_S_DndE"/>
</dbReference>
<reference evidence="2" key="1">
    <citation type="submission" date="2021-10" db="EMBL/GenBank/DDBJ databases">
        <title>Roseicella aerolatum sp. nov., isolated from aerosols of e-waste dismantling site.</title>
        <authorList>
            <person name="Qin T."/>
        </authorList>
    </citation>
    <scope>NUCLEOTIDE SEQUENCE</scope>
    <source>
        <strain evidence="2">GB24</strain>
    </source>
</reference>
<dbReference type="CDD" id="cd01127">
    <property type="entry name" value="TrwB_TraG_TraD_VirD4"/>
    <property type="match status" value="1"/>
</dbReference>
<dbReference type="InterPro" id="IPR038472">
    <property type="entry name" value="DndE_sf"/>
</dbReference>
<dbReference type="Gene3D" id="1.10.1220.160">
    <property type="entry name" value="DNA sulphur modification protein DndE"/>
    <property type="match status" value="1"/>
</dbReference>
<dbReference type="Pfam" id="PF10412">
    <property type="entry name" value="TrwB_AAD_bind"/>
    <property type="match status" value="1"/>
</dbReference>
<dbReference type="PANTHER" id="PTHR30121">
    <property type="entry name" value="UNCHARACTERIZED PROTEIN YJGR-RELATED"/>
    <property type="match status" value="1"/>
</dbReference>
<dbReference type="Proteomes" id="UP001139311">
    <property type="component" value="Unassembled WGS sequence"/>
</dbReference>
<evidence type="ECO:0000313" key="3">
    <source>
        <dbReference type="Proteomes" id="UP001139311"/>
    </source>
</evidence>
<evidence type="ECO:0000313" key="2">
    <source>
        <dbReference type="EMBL" id="MCB4825390.1"/>
    </source>
</evidence>
<dbReference type="AlphaFoldDB" id="A0A9X1IIR9"/>
<name>A0A9X1IIR9_9PROT</name>
<accession>A0A9X1IIR9</accession>
<dbReference type="Gene3D" id="3.40.50.300">
    <property type="entry name" value="P-loop containing nucleotide triphosphate hydrolases"/>
    <property type="match status" value="2"/>
</dbReference>
<dbReference type="InterPro" id="IPR051162">
    <property type="entry name" value="T4SS_component"/>
</dbReference>
<dbReference type="Pfam" id="PF08870">
    <property type="entry name" value="DndE"/>
    <property type="match status" value="1"/>
</dbReference>
<dbReference type="SUPFAM" id="SSF52540">
    <property type="entry name" value="P-loop containing nucleoside triphosphate hydrolases"/>
    <property type="match status" value="1"/>
</dbReference>
<dbReference type="PANTHER" id="PTHR30121:SF6">
    <property type="entry name" value="SLR6007 PROTEIN"/>
    <property type="match status" value="1"/>
</dbReference>
<gene>
    <name evidence="2" type="ORF">LHA35_27135</name>
</gene>
<proteinExistence type="predicted"/>
<protein>
    <submittedName>
        <fullName evidence="2">DndE family protein</fullName>
    </submittedName>
</protein>
<keyword evidence="3" id="KW-1185">Reference proteome</keyword>
<dbReference type="InterPro" id="IPR027417">
    <property type="entry name" value="P-loop_NTPase"/>
</dbReference>
<dbReference type="InterPro" id="IPR019476">
    <property type="entry name" value="T4SS_TraD_DNA-bd"/>
</dbReference>
<comment type="caution">
    <text evidence="2">The sequence shown here is derived from an EMBL/GenBank/DDBJ whole genome shotgun (WGS) entry which is preliminary data.</text>
</comment>